<dbReference type="PANTHER" id="PTHR43651:SF3">
    <property type="entry name" value="1,4-ALPHA-GLUCAN-BRANCHING ENZYME"/>
    <property type="match status" value="1"/>
</dbReference>
<organism evidence="1 2">
    <name type="scientific">Streptococcus pneumoniae</name>
    <dbReference type="NCBI Taxonomy" id="1313"/>
    <lineage>
        <taxon>Bacteria</taxon>
        <taxon>Bacillati</taxon>
        <taxon>Bacillota</taxon>
        <taxon>Bacilli</taxon>
        <taxon>Lactobacillales</taxon>
        <taxon>Streptococcaceae</taxon>
        <taxon>Streptococcus</taxon>
    </lineage>
</organism>
<comment type="caution">
    <text evidence="1">The sequence shown here is derived from an EMBL/GenBank/DDBJ whole genome shotgun (WGS) entry which is preliminary data.</text>
</comment>
<dbReference type="GO" id="GO:0005978">
    <property type="term" value="P:glycogen biosynthetic process"/>
    <property type="evidence" value="ECO:0007669"/>
    <property type="project" value="TreeGrafter"/>
</dbReference>
<evidence type="ECO:0000313" key="1">
    <source>
        <dbReference type="EMBL" id="MTV44830.1"/>
    </source>
</evidence>
<accession>A0A7X2XMN9</accession>
<gene>
    <name evidence="1" type="ORF">GM545_14985</name>
</gene>
<feature type="non-terminal residue" evidence="1">
    <location>
        <position position="1"/>
    </location>
</feature>
<keyword evidence="1" id="KW-0328">Glycosyltransferase</keyword>
<dbReference type="AlphaFoldDB" id="A0A7X2XMN9"/>
<dbReference type="GO" id="GO:0005829">
    <property type="term" value="C:cytosol"/>
    <property type="evidence" value="ECO:0007669"/>
    <property type="project" value="TreeGrafter"/>
</dbReference>
<dbReference type="GO" id="GO:0003844">
    <property type="term" value="F:1,4-alpha-glucan branching enzyme activity"/>
    <property type="evidence" value="ECO:0007669"/>
    <property type="project" value="UniProtKB-EC"/>
</dbReference>
<dbReference type="Gene3D" id="3.20.20.80">
    <property type="entry name" value="Glycosidases"/>
    <property type="match status" value="1"/>
</dbReference>
<dbReference type="InterPro" id="IPR017853">
    <property type="entry name" value="GH"/>
</dbReference>
<reference evidence="1 2" key="1">
    <citation type="submission" date="2019-11" db="EMBL/GenBank/DDBJ databases">
        <title>Growth characteristics of pneumococcus vary with the chemical composition of the capsule and with environmental conditions.</title>
        <authorList>
            <person name="Tothpal A."/>
            <person name="Desobry K."/>
            <person name="Joshi S."/>
            <person name="Wyllie A.L."/>
            <person name="Weinberger D.M."/>
        </authorList>
    </citation>
    <scope>NUCLEOTIDE SEQUENCE [LARGE SCALE GENOMIC DNA]</scope>
    <source>
        <strain evidence="2">pnumococcus09N</strain>
    </source>
</reference>
<dbReference type="SUPFAM" id="SSF51445">
    <property type="entry name" value="(Trans)glycosidases"/>
    <property type="match status" value="1"/>
</dbReference>
<keyword evidence="1" id="KW-0808">Transferase</keyword>
<feature type="non-terminal residue" evidence="1">
    <location>
        <position position="75"/>
    </location>
</feature>
<sequence length="75" mass="8792">AGSWKRNPDGTPYSFAQLKEELIPYLVEMNYTHIEFMPLMAHPLGLSWGYQLMGYFALEHAYGRPEEFQDFVEEC</sequence>
<evidence type="ECO:0000313" key="2">
    <source>
        <dbReference type="Proteomes" id="UP000467349"/>
    </source>
</evidence>
<protein>
    <submittedName>
        <fullName evidence="1">1,4-alpha-glucan branching enzyme</fullName>
        <ecNumber evidence="1">2.4.1.18</ecNumber>
    </submittedName>
</protein>
<dbReference type="PANTHER" id="PTHR43651">
    <property type="entry name" value="1,4-ALPHA-GLUCAN-BRANCHING ENZYME"/>
    <property type="match status" value="1"/>
</dbReference>
<name>A0A7X2XMN9_STREE</name>
<proteinExistence type="predicted"/>
<dbReference type="Proteomes" id="UP000467349">
    <property type="component" value="Unassembled WGS sequence"/>
</dbReference>
<dbReference type="EC" id="2.4.1.18" evidence="1"/>
<dbReference type="EMBL" id="WNHU01000928">
    <property type="protein sequence ID" value="MTV44830.1"/>
    <property type="molecule type" value="Genomic_DNA"/>
</dbReference>